<evidence type="ECO:0008006" key="4">
    <source>
        <dbReference type="Google" id="ProtNLM"/>
    </source>
</evidence>
<dbReference type="STRING" id="29341.RSJ17_18705"/>
<evidence type="ECO:0000313" key="3">
    <source>
        <dbReference type="Proteomes" id="UP000031366"/>
    </source>
</evidence>
<dbReference type="OrthoDB" id="3239888at2"/>
<feature type="transmembrane region" description="Helical" evidence="1">
    <location>
        <begin position="46"/>
        <end position="62"/>
    </location>
</feature>
<feature type="transmembrane region" description="Helical" evidence="1">
    <location>
        <begin position="7"/>
        <end position="26"/>
    </location>
</feature>
<reference evidence="2 3" key="1">
    <citation type="journal article" date="2015" name="Infect. Genet. Evol.">
        <title>Genomic sequences of six botulinum neurotoxin-producing strains representing three clostridial species illustrate the mobility and diversity of botulinum neurotoxin genes.</title>
        <authorList>
            <person name="Smith T.J."/>
            <person name="Hill K.K."/>
            <person name="Xie G."/>
            <person name="Foley B.T."/>
            <person name="Williamson C.H."/>
            <person name="Foster J.T."/>
            <person name="Johnson S.L."/>
            <person name="Chertkov O."/>
            <person name="Teshima H."/>
            <person name="Gibbons H.S."/>
            <person name="Johnsky L.A."/>
            <person name="Karavis M.A."/>
            <person name="Smith L.A."/>
        </authorList>
    </citation>
    <scope>NUCLEOTIDE SEQUENCE [LARGE SCALE GENOMIC DNA]</scope>
    <source>
        <strain evidence="2 3">CDC 2741</strain>
    </source>
</reference>
<keyword evidence="1" id="KW-0812">Transmembrane</keyword>
<evidence type="ECO:0000313" key="2">
    <source>
        <dbReference type="EMBL" id="KIE46679.1"/>
    </source>
</evidence>
<dbReference type="RefSeq" id="WP_052268099.1">
    <property type="nucleotide sequence ID" value="NZ_AYSO01000016.1"/>
</dbReference>
<sequence>MKNRVGIGIVYLIVGVLLIVGPQTFIPVCPQGEKIMKCFWTQRAELGVGILFIASGVCVLLAKSELIRFGISISNVFLGVLTFLIPAVLIGGCKKLDMACRSITFPIFYVIASVVIIISLINCFYLRKKIL</sequence>
<proteinExistence type="predicted"/>
<keyword evidence="1" id="KW-1133">Transmembrane helix</keyword>
<protein>
    <recommendedName>
        <fullName evidence="4">DUF4418 family protein</fullName>
    </recommendedName>
</protein>
<keyword evidence="1" id="KW-0472">Membrane</keyword>
<organism evidence="2 3">
    <name type="scientific">Clostridium argentinense CDC 2741</name>
    <dbReference type="NCBI Taxonomy" id="1418104"/>
    <lineage>
        <taxon>Bacteria</taxon>
        <taxon>Bacillati</taxon>
        <taxon>Bacillota</taxon>
        <taxon>Clostridia</taxon>
        <taxon>Eubacteriales</taxon>
        <taxon>Clostridiaceae</taxon>
        <taxon>Clostridium</taxon>
    </lineage>
</organism>
<dbReference type="EMBL" id="AYSO01000016">
    <property type="protein sequence ID" value="KIE46679.1"/>
    <property type="molecule type" value="Genomic_DNA"/>
</dbReference>
<accession>A0A0C1U182</accession>
<gene>
    <name evidence="2" type="ORF">U732_3446</name>
</gene>
<name>A0A0C1U182_9CLOT</name>
<keyword evidence="3" id="KW-1185">Reference proteome</keyword>
<evidence type="ECO:0000256" key="1">
    <source>
        <dbReference type="SAM" id="Phobius"/>
    </source>
</evidence>
<dbReference type="Pfam" id="PF14387">
    <property type="entry name" value="DUF4418"/>
    <property type="match status" value="1"/>
</dbReference>
<feature type="transmembrane region" description="Helical" evidence="1">
    <location>
        <begin position="69"/>
        <end position="91"/>
    </location>
</feature>
<dbReference type="InterPro" id="IPR025531">
    <property type="entry name" value="DUF4418"/>
</dbReference>
<comment type="caution">
    <text evidence="2">The sequence shown here is derived from an EMBL/GenBank/DDBJ whole genome shotgun (WGS) entry which is preliminary data.</text>
</comment>
<dbReference type="AlphaFoldDB" id="A0A0C1U182"/>
<dbReference type="Proteomes" id="UP000031366">
    <property type="component" value="Unassembled WGS sequence"/>
</dbReference>
<feature type="transmembrane region" description="Helical" evidence="1">
    <location>
        <begin position="103"/>
        <end position="126"/>
    </location>
</feature>